<dbReference type="PATRIC" id="fig|608538.5.peg.284"/>
<protein>
    <submittedName>
        <fullName evidence="8">Cytochrome c biogenesis protein</fullName>
    </submittedName>
</protein>
<dbReference type="GO" id="GO:0017004">
    <property type="term" value="P:cytochrome complex assembly"/>
    <property type="evidence" value="ECO:0007669"/>
    <property type="project" value="UniProtKB-KW"/>
</dbReference>
<dbReference type="PANTHER" id="PTHR31566">
    <property type="entry name" value="CYTOCHROME C BIOGENESIS PROTEIN CCS1, CHLOROPLASTIC"/>
    <property type="match status" value="1"/>
</dbReference>
<keyword evidence="3" id="KW-0201">Cytochrome c-type biogenesis</keyword>
<feature type="transmembrane region" description="Helical" evidence="6">
    <location>
        <begin position="31"/>
        <end position="51"/>
    </location>
</feature>
<evidence type="ECO:0000313" key="9">
    <source>
        <dbReference type="Proteomes" id="UP000002574"/>
    </source>
</evidence>
<dbReference type="PANTHER" id="PTHR31566:SF0">
    <property type="entry name" value="CYTOCHROME C BIOGENESIS PROTEIN CCS1, CHLOROPLASTIC"/>
    <property type="match status" value="1"/>
</dbReference>
<feature type="transmembrane region" description="Helical" evidence="6">
    <location>
        <begin position="133"/>
        <end position="152"/>
    </location>
</feature>
<sequence length="549" mass="62608">MLKGFFPIVVSSLFFLATIIAGLFYLDERGVLYYALLFLSASFFILSLVGPTIRVVKAFVEDYRRHKSFLDFLYDFFSSLKLAIFLMVSIGVLSMLGSTYIQQNQPLGFYLDKFGVDVGLWFWKLWLTDVFHSWYYMLLIVLLAVNLIVCSVKRLPRVWIQTFTKERFQRLDQHTQKHLKPISIKTNSSKDKVIAFLKKMGFKVYTEEEDGKVYFYGEKGRYSRLGVYVVHIGLLVIMAGALIDAIWGVRGSVIVPEGSRSDTLVIPSKEVGLKLPFQIELENFRIVTYGEEAQERGKKISTPFKDDVASFESDIRIIKDGKVVAEGMTAVNSPFDFGTYRIFQATYGLTGEAGTVRLVIFDKEKAVKDPRSALVGEVVLKAGKVAEFKDMLLSIDRSTLNIENEQAGMNGDLKPALVVKVLLNHKAYDVPVVYSPELTLIAYNQMKELKDFPYVFFMSDFRPRFFSGFQVSRQPGTPIVWLGSIMVVGGMIVAFYTIHRKVWMRLEGDTLWVAFWSHKLKEDFKRSFIKALEELKHEGTSDGKESYAA</sequence>
<feature type="domain" description="ResB-like" evidence="7">
    <location>
        <begin position="80"/>
        <end position="528"/>
    </location>
</feature>
<dbReference type="Proteomes" id="UP000002574">
    <property type="component" value="Chromosome"/>
</dbReference>
<evidence type="ECO:0000256" key="4">
    <source>
        <dbReference type="ARBA" id="ARBA00022989"/>
    </source>
</evidence>
<dbReference type="AlphaFoldDB" id="D3DG00"/>
<evidence type="ECO:0000259" key="7">
    <source>
        <dbReference type="Pfam" id="PF05140"/>
    </source>
</evidence>
<dbReference type="InterPro" id="IPR007816">
    <property type="entry name" value="ResB-like_domain"/>
</dbReference>
<dbReference type="eggNOG" id="COG1333">
    <property type="taxonomic scope" value="Bacteria"/>
</dbReference>
<dbReference type="KEGG" id="hth:HTH_0285"/>
<keyword evidence="5 6" id="KW-0472">Membrane</keyword>
<evidence type="ECO:0000313" key="8">
    <source>
        <dbReference type="EMBL" id="BAI68752.1"/>
    </source>
</evidence>
<dbReference type="GO" id="GO:0016020">
    <property type="term" value="C:membrane"/>
    <property type="evidence" value="ECO:0007669"/>
    <property type="project" value="UniProtKB-SubCell"/>
</dbReference>
<evidence type="ECO:0000256" key="1">
    <source>
        <dbReference type="ARBA" id="ARBA00004141"/>
    </source>
</evidence>
<dbReference type="STRING" id="608538.HTH_0285"/>
<feature type="transmembrane region" description="Helical" evidence="6">
    <location>
        <begin position="72"/>
        <end position="96"/>
    </location>
</feature>
<name>D3DG00_HYDTT</name>
<gene>
    <name evidence="8" type="primary">resB</name>
    <name evidence="8" type="ordered locus">HTH_0285</name>
</gene>
<dbReference type="InterPro" id="IPR023494">
    <property type="entry name" value="Cyt_c_bgen_Ccs1/CcsB/ResB"/>
</dbReference>
<evidence type="ECO:0000256" key="5">
    <source>
        <dbReference type="ARBA" id="ARBA00023136"/>
    </source>
</evidence>
<feature type="transmembrane region" description="Helical" evidence="6">
    <location>
        <begin position="225"/>
        <end position="247"/>
    </location>
</feature>
<evidence type="ECO:0000256" key="3">
    <source>
        <dbReference type="ARBA" id="ARBA00022748"/>
    </source>
</evidence>
<dbReference type="KEGG" id="hte:Hydth_0282"/>
<feature type="transmembrane region" description="Helical" evidence="6">
    <location>
        <begin position="5"/>
        <end position="25"/>
    </location>
</feature>
<reference evidence="8 9" key="1">
    <citation type="journal article" date="2010" name="J. Bacteriol.">
        <title>Complete genome sequence of the thermophilic, obligately chemolithoautotrophic hydrogen-oxidizing bacterium Hydrogenobacter thermophilus TK-6.</title>
        <authorList>
            <person name="Arai H."/>
            <person name="Kanbe H."/>
            <person name="Ishii M."/>
            <person name="Igarashi Y."/>
        </authorList>
    </citation>
    <scope>NUCLEOTIDE SEQUENCE [LARGE SCALE GENOMIC DNA]</scope>
    <source>
        <strain evidence="9">DSM 6534 / IAM 12695 / TK-6 [Tokyo]</strain>
    </source>
</reference>
<accession>D3DG00</accession>
<feature type="transmembrane region" description="Helical" evidence="6">
    <location>
        <begin position="479"/>
        <end position="498"/>
    </location>
</feature>
<evidence type="ECO:0000256" key="2">
    <source>
        <dbReference type="ARBA" id="ARBA00022692"/>
    </source>
</evidence>
<keyword evidence="4 6" id="KW-1133">Transmembrane helix</keyword>
<keyword evidence="2 6" id="KW-0812">Transmembrane</keyword>
<proteinExistence type="predicted"/>
<dbReference type="RefSeq" id="WP_012962935.1">
    <property type="nucleotide sequence ID" value="NC_013799.1"/>
</dbReference>
<evidence type="ECO:0000256" key="6">
    <source>
        <dbReference type="SAM" id="Phobius"/>
    </source>
</evidence>
<dbReference type="OrthoDB" id="9770923at2"/>
<keyword evidence="9" id="KW-1185">Reference proteome</keyword>
<organism evidence="8 9">
    <name type="scientific">Hydrogenobacter thermophilus (strain DSM 6534 / IAM 12695 / TK-6)</name>
    <dbReference type="NCBI Taxonomy" id="608538"/>
    <lineage>
        <taxon>Bacteria</taxon>
        <taxon>Pseudomonadati</taxon>
        <taxon>Aquificota</taxon>
        <taxon>Aquificia</taxon>
        <taxon>Aquificales</taxon>
        <taxon>Aquificaceae</taxon>
        <taxon>Hydrogenobacter</taxon>
    </lineage>
</organism>
<comment type="subcellular location">
    <subcellularLocation>
        <location evidence="1">Membrane</location>
        <topology evidence="1">Multi-pass membrane protein</topology>
    </subcellularLocation>
</comment>
<dbReference type="Pfam" id="PF05140">
    <property type="entry name" value="ResB"/>
    <property type="match status" value="1"/>
</dbReference>
<dbReference type="EMBL" id="AP011112">
    <property type="protein sequence ID" value="BAI68752.1"/>
    <property type="molecule type" value="Genomic_DNA"/>
</dbReference>